<evidence type="ECO:0000313" key="2">
    <source>
        <dbReference type="Proteomes" id="UP001231109"/>
    </source>
</evidence>
<gene>
    <name evidence="1" type="ORF">ORJ04_21370</name>
</gene>
<dbReference type="EMBL" id="JAPJDZ010000179">
    <property type="protein sequence ID" value="MDP5138502.1"/>
    <property type="molecule type" value="Genomic_DNA"/>
</dbReference>
<organism evidence="1 2">
    <name type="scientific">Rheinheimera baltica</name>
    <dbReference type="NCBI Taxonomy" id="67576"/>
    <lineage>
        <taxon>Bacteria</taxon>
        <taxon>Pseudomonadati</taxon>
        <taxon>Pseudomonadota</taxon>
        <taxon>Gammaproteobacteria</taxon>
        <taxon>Chromatiales</taxon>
        <taxon>Chromatiaceae</taxon>
        <taxon>Rheinheimera</taxon>
    </lineage>
</organism>
<evidence type="ECO:0000313" key="1">
    <source>
        <dbReference type="EMBL" id="MDP5138502.1"/>
    </source>
</evidence>
<dbReference type="RefSeq" id="WP_305977623.1">
    <property type="nucleotide sequence ID" value="NZ_JAPJDZ010000179.1"/>
</dbReference>
<keyword evidence="2" id="KW-1185">Reference proteome</keyword>
<sequence>MTDNEVISYLKLCQRSNKNVNIVLSGDDKVKFALNLLVNSSKHKFKIFCYFKQASDGVFSSSLLSYINDELFIRNAKEFINIENSRIEIISNNKDKVCASPFYQRVGKSNSESLSLNLADSGFLSFIKQHDLTSEFIVADDSMVMFFADDEIFVNFNSEKFSKTLASFVELSKNNNDKS</sequence>
<proteinExistence type="predicted"/>
<name>A0ABT9I526_9GAMM</name>
<protein>
    <submittedName>
        <fullName evidence="1">Uncharacterized protein</fullName>
    </submittedName>
</protein>
<comment type="caution">
    <text evidence="1">The sequence shown here is derived from an EMBL/GenBank/DDBJ whole genome shotgun (WGS) entry which is preliminary data.</text>
</comment>
<reference evidence="1 2" key="1">
    <citation type="submission" date="2022-11" db="EMBL/GenBank/DDBJ databases">
        <title>Viruses from the air-sea interface of a natural surface slick.</title>
        <authorList>
            <person name="Rahlff J."/>
            <person name="Holmfeldt K."/>
        </authorList>
    </citation>
    <scope>NUCLEOTIDE SEQUENCE [LARGE SCALE GENOMIC DNA]</scope>
    <source>
        <strain evidence="1 2">SMS4</strain>
    </source>
</reference>
<dbReference type="Proteomes" id="UP001231109">
    <property type="component" value="Unassembled WGS sequence"/>
</dbReference>
<accession>A0ABT9I526</accession>